<evidence type="ECO:0000256" key="2">
    <source>
        <dbReference type="SAM" id="Coils"/>
    </source>
</evidence>
<dbReference type="PANTHER" id="PTHR32083:SF0">
    <property type="entry name" value="CILIA AND FLAGELLA-ASSOCIATED PROTEIN 58"/>
    <property type="match status" value="1"/>
</dbReference>
<name>A0A507CFI6_9FUNG</name>
<dbReference type="RefSeq" id="XP_031027975.1">
    <property type="nucleotide sequence ID" value="XM_031166132.1"/>
</dbReference>
<dbReference type="GeneID" id="42001429"/>
<feature type="coiled-coil region" evidence="2">
    <location>
        <begin position="497"/>
        <end position="538"/>
    </location>
</feature>
<keyword evidence="5" id="KW-1185">Reference proteome</keyword>
<evidence type="ECO:0000313" key="4">
    <source>
        <dbReference type="EMBL" id="TPX38261.1"/>
    </source>
</evidence>
<dbReference type="Proteomes" id="UP000319731">
    <property type="component" value="Unassembled WGS sequence"/>
</dbReference>
<dbReference type="AlphaFoldDB" id="A0A507CFI6"/>
<evidence type="ECO:0000313" key="5">
    <source>
        <dbReference type="Proteomes" id="UP000319731"/>
    </source>
</evidence>
<dbReference type="Pfam" id="PF21771">
    <property type="entry name" value="CFAP58_CC"/>
    <property type="match status" value="1"/>
</dbReference>
<feature type="coiled-coil region" evidence="2">
    <location>
        <begin position="874"/>
        <end position="922"/>
    </location>
</feature>
<dbReference type="InterPro" id="IPR049270">
    <property type="entry name" value="CFAP58_CC"/>
</dbReference>
<dbReference type="EMBL" id="QEAO01000001">
    <property type="protein sequence ID" value="TPX38261.1"/>
    <property type="molecule type" value="Genomic_DNA"/>
</dbReference>
<organism evidence="4 5">
    <name type="scientific">Synchytrium microbalum</name>
    <dbReference type="NCBI Taxonomy" id="1806994"/>
    <lineage>
        <taxon>Eukaryota</taxon>
        <taxon>Fungi</taxon>
        <taxon>Fungi incertae sedis</taxon>
        <taxon>Chytridiomycota</taxon>
        <taxon>Chytridiomycota incertae sedis</taxon>
        <taxon>Chytridiomycetes</taxon>
        <taxon>Synchytriales</taxon>
        <taxon>Synchytriaceae</taxon>
        <taxon>Synchytrium</taxon>
    </lineage>
</organism>
<feature type="domain" description="Cilia- and flagella-associated protein 58 central coiled coil" evidence="3">
    <location>
        <begin position="449"/>
        <end position="751"/>
    </location>
</feature>
<evidence type="ECO:0000259" key="3">
    <source>
        <dbReference type="Pfam" id="PF21771"/>
    </source>
</evidence>
<accession>A0A507CFI6</accession>
<gene>
    <name evidence="4" type="ORF">SmJEL517_g00202</name>
</gene>
<keyword evidence="1 2" id="KW-0175">Coiled coil</keyword>
<evidence type="ECO:0000256" key="1">
    <source>
        <dbReference type="ARBA" id="ARBA00023054"/>
    </source>
</evidence>
<dbReference type="GO" id="GO:0005856">
    <property type="term" value="C:cytoskeleton"/>
    <property type="evidence" value="ECO:0007669"/>
    <property type="project" value="TreeGrafter"/>
</dbReference>
<sequence length="948" mass="108211">MADNETATDASSQNQDTFTTLGSTLNAPASASIMVLNSSSLNLRPPSVNIVDTSSNTITTTASKDNITTSTTTSTPHIAPIPLPPLEGLEEKDQQDTAFTAVEEQFREFLPTLQDDDSLAKFRTEYEKLHRALLRSRAHSLKLFGQYEELSREKNANMASTQEATRAVAQDQETARQLRVQIKKTEESVATIQKRDETVKEELKSLQNDVSMLAASIKKGVTLSVMQERTLAELAQVKETSARELEHEMETIVALRAQIATTTESIRTADGQKRALEQEIYSLRERNSQKKSDIDAETRTKDRLERDLRELRAVVSTKSSEIRNKQDAVLRATDDVAILEQQIKSQKVMAEKLVKDQETLAARTLKLKEECDEQVNITNILVQENEFTAKEVRAKEMEQSKNRGEMKRVNKLREALVKRNRYLETQKTHAEQERKSVRELHDTTVEQCEVVKKDTDASKKIIDDLVRERDILYTSLGKTVGEVLKTSALTASYHQTRHNIELEIQRYRRDLAFQQKTLKTLISERDSLIAEAAKLHEEASVCLQEIHTKEVETAEHKRKMGQANTKLKHQQNLYEAVQSERNLNSKQLLDLQAEIAELRRKLKLASFQINGRKEEINCKSEELSRESIESARLSKDVDAIQDEIKALKQQNEVAAAYMKTQIAEEAKLHHFVKEADVERARQENALQALQSEQGNLHARIVRLNDELAQVYDKLKLQRTTLSRGEGHYRERIHTLRELKSQLHKASRDKSLALAFSSGTQDLKKMTIKLEEALIREQTRIKALEEELANPVNVHRWRTLESTDPKAYEAIQLLQTLQRRLISKAKQDREKEDAIRECEETYLRLKSVLQKHTAVDWDERTEEYAKEVKDRNMRLVALDAEMDMYRARAREAQYEVARLDLQLDELKGQYLEARKQAAMLLNKGDTPPLPPLPAMNNISTSGAASAVAI</sequence>
<feature type="coiled-coil region" evidence="2">
    <location>
        <begin position="581"/>
        <end position="706"/>
    </location>
</feature>
<protein>
    <recommendedName>
        <fullName evidence="3">Cilia- and flagella-associated protein 58 central coiled coil domain-containing protein</fullName>
    </recommendedName>
</protein>
<proteinExistence type="predicted"/>
<dbReference type="OrthoDB" id="264785at2759"/>
<reference evidence="4 5" key="1">
    <citation type="journal article" date="2019" name="Sci. Rep.">
        <title>Comparative genomics of chytrid fungi reveal insights into the obligate biotrophic and pathogenic lifestyle of Synchytrium endobioticum.</title>
        <authorList>
            <person name="van de Vossenberg B.T.L.H."/>
            <person name="Warris S."/>
            <person name="Nguyen H.D.T."/>
            <person name="van Gent-Pelzer M.P.E."/>
            <person name="Joly D.L."/>
            <person name="van de Geest H.C."/>
            <person name="Bonants P.J.M."/>
            <person name="Smith D.S."/>
            <person name="Levesque C.A."/>
            <person name="van der Lee T.A.J."/>
        </authorList>
    </citation>
    <scope>NUCLEOTIDE SEQUENCE [LARGE SCALE GENOMIC DNA]</scope>
    <source>
        <strain evidence="4 5">JEL517</strain>
    </source>
</reference>
<feature type="coiled-coil region" evidence="2">
    <location>
        <begin position="266"/>
        <end position="342"/>
    </location>
</feature>
<dbReference type="PANTHER" id="PTHR32083">
    <property type="entry name" value="CILIA AND FLAGELLA-ASSOCIATED PROTEIN 58-RELATED"/>
    <property type="match status" value="1"/>
</dbReference>
<feature type="coiled-coil region" evidence="2">
    <location>
        <begin position="168"/>
        <end position="209"/>
    </location>
</feature>
<comment type="caution">
    <text evidence="4">The sequence shown here is derived from an EMBL/GenBank/DDBJ whole genome shotgun (WGS) entry which is preliminary data.</text>
</comment>
<dbReference type="STRING" id="1806994.A0A507CFI6"/>